<feature type="compositionally biased region" description="Basic and acidic residues" evidence="7">
    <location>
        <begin position="15"/>
        <end position="36"/>
    </location>
</feature>
<evidence type="ECO:0000256" key="3">
    <source>
        <dbReference type="ARBA" id="ARBA00022723"/>
    </source>
</evidence>
<evidence type="ECO:0000313" key="11">
    <source>
        <dbReference type="Proteomes" id="UP000008809"/>
    </source>
</evidence>
<evidence type="ECO:0000259" key="9">
    <source>
        <dbReference type="PROSITE" id="PS51379"/>
    </source>
</evidence>
<dbReference type="Gene3D" id="2.60.40.10">
    <property type="entry name" value="Immunoglobulins"/>
    <property type="match status" value="1"/>
</dbReference>
<gene>
    <name evidence="10" type="ordered locus">RPB_0013</name>
</gene>
<evidence type="ECO:0000256" key="2">
    <source>
        <dbReference type="ARBA" id="ARBA00022485"/>
    </source>
</evidence>
<evidence type="ECO:0000256" key="6">
    <source>
        <dbReference type="ARBA" id="ARBA00023014"/>
    </source>
</evidence>
<dbReference type="GO" id="GO:0046872">
    <property type="term" value="F:metal ion binding"/>
    <property type="evidence" value="ECO:0007669"/>
    <property type="project" value="UniProtKB-KW"/>
</dbReference>
<dbReference type="Pfam" id="PF11614">
    <property type="entry name" value="FixG_C"/>
    <property type="match status" value="1"/>
</dbReference>
<feature type="transmembrane region" description="Helical" evidence="8">
    <location>
        <begin position="117"/>
        <end position="137"/>
    </location>
</feature>
<dbReference type="Proteomes" id="UP000008809">
    <property type="component" value="Chromosome"/>
</dbReference>
<feature type="domain" description="4Fe-4S ferredoxin-type" evidence="9">
    <location>
        <begin position="290"/>
        <end position="319"/>
    </location>
</feature>
<dbReference type="NCBIfam" id="TIGR02745">
    <property type="entry name" value="ccoG_rdxA_fixG"/>
    <property type="match status" value="1"/>
</dbReference>
<evidence type="ECO:0000256" key="1">
    <source>
        <dbReference type="ARBA" id="ARBA00022448"/>
    </source>
</evidence>
<evidence type="ECO:0000256" key="4">
    <source>
        <dbReference type="ARBA" id="ARBA00022982"/>
    </source>
</evidence>
<accession>Q2J485</accession>
<organism evidence="10 11">
    <name type="scientific">Rhodopseudomonas palustris (strain HaA2)</name>
    <dbReference type="NCBI Taxonomy" id="316058"/>
    <lineage>
        <taxon>Bacteria</taxon>
        <taxon>Pseudomonadati</taxon>
        <taxon>Pseudomonadota</taxon>
        <taxon>Alphaproteobacteria</taxon>
        <taxon>Hyphomicrobiales</taxon>
        <taxon>Nitrobacteraceae</taxon>
        <taxon>Rhodopseudomonas</taxon>
    </lineage>
</organism>
<dbReference type="GO" id="GO:0005886">
    <property type="term" value="C:plasma membrane"/>
    <property type="evidence" value="ECO:0007669"/>
    <property type="project" value="TreeGrafter"/>
</dbReference>
<protein>
    <submittedName>
        <fullName evidence="10">4Fe-4S ferredoxin, iron-sulfur binding</fullName>
    </submittedName>
</protein>
<dbReference type="PANTHER" id="PTHR30176">
    <property type="entry name" value="FERREDOXIN-TYPE PROTEIN NAPH"/>
    <property type="match status" value="1"/>
</dbReference>
<dbReference type="InterPro" id="IPR014116">
    <property type="entry name" value="Cyt_c_oxidase_cbb3_FixG"/>
</dbReference>
<feature type="transmembrane region" description="Helical" evidence="8">
    <location>
        <begin position="67"/>
        <end position="85"/>
    </location>
</feature>
<keyword evidence="8" id="KW-1133">Transmembrane helix</keyword>
<dbReference type="InterPro" id="IPR013783">
    <property type="entry name" value="Ig-like_fold"/>
</dbReference>
<feature type="region of interest" description="Disordered" evidence="7">
    <location>
        <begin position="1"/>
        <end position="37"/>
    </location>
</feature>
<dbReference type="SUPFAM" id="SSF54862">
    <property type="entry name" value="4Fe-4S ferredoxins"/>
    <property type="match status" value="1"/>
</dbReference>
<proteinExistence type="predicted"/>
<feature type="transmembrane region" description="Helical" evidence="8">
    <location>
        <begin position="375"/>
        <end position="393"/>
    </location>
</feature>
<keyword evidence="8" id="KW-0812">Transmembrane</keyword>
<keyword evidence="1" id="KW-0813">Transport</keyword>
<keyword evidence="5" id="KW-0408">Iron</keyword>
<keyword evidence="2" id="KW-0004">4Fe-4S</keyword>
<evidence type="ECO:0000313" key="10">
    <source>
        <dbReference type="EMBL" id="ABD04725.1"/>
    </source>
</evidence>
<dbReference type="STRING" id="316058.RPB_0013"/>
<keyword evidence="11" id="KW-1185">Reference proteome</keyword>
<dbReference type="eggNOG" id="COG0348">
    <property type="taxonomic scope" value="Bacteria"/>
</dbReference>
<dbReference type="PROSITE" id="PS51379">
    <property type="entry name" value="4FE4S_FER_2"/>
    <property type="match status" value="1"/>
</dbReference>
<dbReference type="InterPro" id="IPR051684">
    <property type="entry name" value="Electron_Trans/Redox"/>
</dbReference>
<dbReference type="InterPro" id="IPR017896">
    <property type="entry name" value="4Fe4S_Fe-S-bd"/>
</dbReference>
<dbReference type="KEGG" id="rpb:RPB_0013"/>
<dbReference type="PANTHER" id="PTHR30176:SF3">
    <property type="entry name" value="FERREDOXIN-TYPE PROTEIN NAPH"/>
    <property type="match status" value="1"/>
</dbReference>
<evidence type="ECO:0000256" key="8">
    <source>
        <dbReference type="SAM" id="Phobius"/>
    </source>
</evidence>
<reference evidence="10 11" key="1">
    <citation type="submission" date="2006-01" db="EMBL/GenBank/DDBJ databases">
        <title>Complete sequence of Rhodopseudomonas palustris HaA2.</title>
        <authorList>
            <consortium name="US DOE Joint Genome Institute"/>
            <person name="Copeland A."/>
            <person name="Lucas S."/>
            <person name="Lapidus A."/>
            <person name="Barry K."/>
            <person name="Detter J.C."/>
            <person name="Glavina T."/>
            <person name="Hammon N."/>
            <person name="Israni S."/>
            <person name="Pitluck S."/>
            <person name="Chain P."/>
            <person name="Malfatti S."/>
            <person name="Shin M."/>
            <person name="Vergez L."/>
            <person name="Schmutz J."/>
            <person name="Larimer F."/>
            <person name="Land M."/>
            <person name="Hauser L."/>
            <person name="Pelletier D.A."/>
            <person name="Kyrpides N."/>
            <person name="Anderson I."/>
            <person name="Oda Y."/>
            <person name="Harwood C.S."/>
            <person name="Richardson P."/>
        </authorList>
    </citation>
    <scope>NUCLEOTIDE SEQUENCE [LARGE SCALE GENOMIC DNA]</scope>
    <source>
        <strain evidence="10 11">HaA2</strain>
    </source>
</reference>
<dbReference type="GO" id="GO:0051539">
    <property type="term" value="F:4 iron, 4 sulfur cluster binding"/>
    <property type="evidence" value="ECO:0007669"/>
    <property type="project" value="UniProtKB-KW"/>
</dbReference>
<dbReference type="InterPro" id="IPR032879">
    <property type="entry name" value="FixG_C"/>
</dbReference>
<keyword evidence="4" id="KW-0249">Electron transport</keyword>
<keyword evidence="6" id="KW-0411">Iron-sulfur</keyword>
<dbReference type="EMBL" id="CP000250">
    <property type="protein sequence ID" value="ABD04725.1"/>
    <property type="molecule type" value="Genomic_DNA"/>
</dbReference>
<feature type="transmembrane region" description="Helical" evidence="8">
    <location>
        <begin position="192"/>
        <end position="209"/>
    </location>
</feature>
<dbReference type="Pfam" id="PF12801">
    <property type="entry name" value="Fer4_5"/>
    <property type="match status" value="1"/>
</dbReference>
<name>Q2J485_RHOP2</name>
<dbReference type="AlphaFoldDB" id="Q2J485"/>
<dbReference type="Pfam" id="PF13746">
    <property type="entry name" value="Fer4_18"/>
    <property type="match status" value="1"/>
</dbReference>
<evidence type="ECO:0000256" key="5">
    <source>
        <dbReference type="ARBA" id="ARBA00023004"/>
    </source>
</evidence>
<sequence length="515" mass="57701">MLGGTRGSTDAPAAESRRGDETKKNPEMNKPLRDTDLVPDDDGGPLYAAGKKIYPQRVSGSFRRIKWILMAVCLGIYYFLPFVRWNRGLGAPDQAVLIDLANNRFYFFFIELWPQEIYYFTGLLIVAAITLFLMNALGGRVWCGYLCPQTVWTDLFFAVERLVEGDRRERMRKAEEGWSLQRGSELVLKHSIWLMIAWWTGGAWVLYFADAPTLIKDLVTFQAPMVAYIWIGILTFTTYTLAGFMREQVCVYMCPWPRIQAALTDEWALNVTYKYDRGEQRTSLKKAAQARALGEQVGDCVDCNQCVAVCPTGIDIRNGPQLDCIQCGLCIDACDNVMTKIGRPTRLIGYDNDINIHRRMEGKPEIFKPLRARTVVYSALIAGIGAIMLYALLNRSLLDLNVLHDRNPVAVRLSDGSIRNGYTIRFLNKRGFDRVIAVDVSGPPNAVIHIVGADSIVPDRPMIILARDATTELRVLVDSRPSSEEDLAPSTPVAFHVTDIGLGEVASAKDVFVKP</sequence>
<feature type="transmembrane region" description="Helical" evidence="8">
    <location>
        <begin position="221"/>
        <end position="242"/>
    </location>
</feature>
<dbReference type="InterPro" id="IPR017900">
    <property type="entry name" value="4Fe4S_Fe_S_CS"/>
</dbReference>
<dbReference type="PROSITE" id="PS00198">
    <property type="entry name" value="4FE4S_FER_1"/>
    <property type="match status" value="1"/>
</dbReference>
<keyword evidence="3" id="KW-0479">Metal-binding</keyword>
<evidence type="ECO:0000256" key="7">
    <source>
        <dbReference type="SAM" id="MobiDB-lite"/>
    </source>
</evidence>
<dbReference type="HOGENOM" id="CLU_032118_0_0_5"/>
<keyword evidence="8" id="KW-0472">Membrane</keyword>